<feature type="transmembrane region" description="Helical" evidence="8">
    <location>
        <begin position="226"/>
        <end position="247"/>
    </location>
</feature>
<gene>
    <name evidence="10" type="ORF">J2S08_002471</name>
</gene>
<keyword evidence="6 8" id="KW-1133">Transmembrane helix</keyword>
<dbReference type="Pfam" id="PF12698">
    <property type="entry name" value="ABC2_membrane_3"/>
    <property type="match status" value="1"/>
</dbReference>
<feature type="transmembrane region" description="Helical" evidence="8">
    <location>
        <begin position="310"/>
        <end position="332"/>
    </location>
</feature>
<comment type="subcellular location">
    <subcellularLocation>
        <location evidence="1">Cell membrane</location>
        <topology evidence="1">Multi-pass membrane protein</topology>
    </subcellularLocation>
</comment>
<evidence type="ECO:0000256" key="6">
    <source>
        <dbReference type="ARBA" id="ARBA00022989"/>
    </source>
</evidence>
<evidence type="ECO:0000256" key="5">
    <source>
        <dbReference type="ARBA" id="ARBA00022692"/>
    </source>
</evidence>
<dbReference type="RefSeq" id="WP_307229907.1">
    <property type="nucleotide sequence ID" value="NZ_JAUSTT010000014.1"/>
</dbReference>
<dbReference type="EMBL" id="JAUSTT010000014">
    <property type="protein sequence ID" value="MDQ0176613.1"/>
    <property type="molecule type" value="Genomic_DNA"/>
</dbReference>
<evidence type="ECO:0000313" key="11">
    <source>
        <dbReference type="Proteomes" id="UP001223586"/>
    </source>
</evidence>
<name>A0ABT9WU20_9BACI</name>
<keyword evidence="4" id="KW-1003">Cell membrane</keyword>
<accession>A0ABT9WU20</accession>
<feature type="transmembrane region" description="Helical" evidence="8">
    <location>
        <begin position="188"/>
        <end position="214"/>
    </location>
</feature>
<evidence type="ECO:0000256" key="3">
    <source>
        <dbReference type="ARBA" id="ARBA00022448"/>
    </source>
</evidence>
<keyword evidence="5 8" id="KW-0812">Transmembrane</keyword>
<evidence type="ECO:0000256" key="4">
    <source>
        <dbReference type="ARBA" id="ARBA00022475"/>
    </source>
</evidence>
<dbReference type="PROSITE" id="PS51012">
    <property type="entry name" value="ABC_TM2"/>
    <property type="match status" value="1"/>
</dbReference>
<protein>
    <submittedName>
        <fullName evidence="10">ABC-2 type transport system permease protein</fullName>
    </submittedName>
</protein>
<feature type="transmembrane region" description="Helical" evidence="8">
    <location>
        <begin position="21"/>
        <end position="40"/>
    </location>
</feature>
<dbReference type="PANTHER" id="PTHR30294">
    <property type="entry name" value="MEMBRANE COMPONENT OF ABC TRANSPORTER YHHJ-RELATED"/>
    <property type="match status" value="1"/>
</dbReference>
<comment type="similarity">
    <text evidence="2">Belongs to the ABC-2 integral membrane protein family.</text>
</comment>
<feature type="transmembrane region" description="Helical" evidence="8">
    <location>
        <begin position="254"/>
        <end position="274"/>
    </location>
</feature>
<feature type="transmembrane region" description="Helical" evidence="8">
    <location>
        <begin position="144"/>
        <end position="167"/>
    </location>
</feature>
<dbReference type="Proteomes" id="UP001223586">
    <property type="component" value="Unassembled WGS sequence"/>
</dbReference>
<evidence type="ECO:0000256" key="8">
    <source>
        <dbReference type="SAM" id="Phobius"/>
    </source>
</evidence>
<keyword evidence="11" id="KW-1185">Reference proteome</keyword>
<dbReference type="InterPro" id="IPR047817">
    <property type="entry name" value="ABC2_TM_bact-type"/>
</dbReference>
<evidence type="ECO:0000313" key="10">
    <source>
        <dbReference type="EMBL" id="MDQ0176613.1"/>
    </source>
</evidence>
<keyword evidence="3" id="KW-0813">Transport</keyword>
<reference evidence="10 11" key="1">
    <citation type="submission" date="2023-07" db="EMBL/GenBank/DDBJ databases">
        <title>Genomic Encyclopedia of Type Strains, Phase IV (KMG-IV): sequencing the most valuable type-strain genomes for metagenomic binning, comparative biology and taxonomic classification.</title>
        <authorList>
            <person name="Goeker M."/>
        </authorList>
    </citation>
    <scope>NUCLEOTIDE SEQUENCE [LARGE SCALE GENOMIC DNA]</scope>
    <source>
        <strain evidence="10 11">DSM 23837</strain>
    </source>
</reference>
<evidence type="ECO:0000256" key="1">
    <source>
        <dbReference type="ARBA" id="ARBA00004651"/>
    </source>
</evidence>
<feature type="domain" description="ABC transmembrane type-2" evidence="9">
    <location>
        <begin position="110"/>
        <end position="335"/>
    </location>
</feature>
<keyword evidence="7 8" id="KW-0472">Membrane</keyword>
<dbReference type="PANTHER" id="PTHR30294:SF38">
    <property type="entry name" value="TRANSPORT PERMEASE PROTEIN"/>
    <property type="match status" value="1"/>
</dbReference>
<evidence type="ECO:0000259" key="9">
    <source>
        <dbReference type="PROSITE" id="PS51012"/>
    </source>
</evidence>
<proteinExistence type="inferred from homology"/>
<comment type="caution">
    <text evidence="10">The sequence shown here is derived from an EMBL/GenBank/DDBJ whole genome shotgun (WGS) entry which is preliminary data.</text>
</comment>
<evidence type="ECO:0000256" key="2">
    <source>
        <dbReference type="ARBA" id="ARBA00007783"/>
    </source>
</evidence>
<dbReference type="InterPro" id="IPR051449">
    <property type="entry name" value="ABC-2_transporter_component"/>
</dbReference>
<sequence>MLSIAALIKRISRQFIRDRRTLALLIVAPLFIFTLLWVVFTTEAYEPKIAVINEDTSLQSPFEKSDYVLLTEAEAKKMLNERKIDAYLRLFPSPTIYLEGSEPAKNQAVLMKLQKTMQTMKEGAKQELDIHYLHGSKDLTSFDAFGPVLLGFFTFFFVFLISGVSFLRERTTGTLDRLMASPIKNSEIIFGYLIGFGIFASLQSVILTSYGIYVLKMYHAGRLIDVLMIILILSFSALTLGMLLSAFARNELQLMQFIPVVIIPQVFFSGIFQFETLPEWAQWLGKATPLYYAADALKGIMLRGEGFASWWGSGLVLIGFSFLFIWMNLGALRAYRK</sequence>
<evidence type="ECO:0000256" key="7">
    <source>
        <dbReference type="ARBA" id="ARBA00023136"/>
    </source>
</evidence>
<organism evidence="10 11">
    <name type="scientific">Bacillus chungangensis</name>
    <dbReference type="NCBI Taxonomy" id="587633"/>
    <lineage>
        <taxon>Bacteria</taxon>
        <taxon>Bacillati</taxon>
        <taxon>Bacillota</taxon>
        <taxon>Bacilli</taxon>
        <taxon>Bacillales</taxon>
        <taxon>Bacillaceae</taxon>
        <taxon>Bacillus</taxon>
    </lineage>
</organism>
<dbReference type="InterPro" id="IPR013525">
    <property type="entry name" value="ABC2_TM"/>
</dbReference>